<dbReference type="EMBL" id="CP026304">
    <property type="protein sequence ID" value="AVZ75048.1"/>
    <property type="molecule type" value="Genomic_DNA"/>
</dbReference>
<gene>
    <name evidence="1" type="ORF">SLUN_25545</name>
</gene>
<dbReference type="GeneID" id="55658617"/>
<organism evidence="1 2">
    <name type="scientific">Streptomyces lunaelactis</name>
    <dbReference type="NCBI Taxonomy" id="1535768"/>
    <lineage>
        <taxon>Bacteria</taxon>
        <taxon>Bacillati</taxon>
        <taxon>Actinomycetota</taxon>
        <taxon>Actinomycetes</taxon>
        <taxon>Kitasatosporales</taxon>
        <taxon>Streptomycetaceae</taxon>
        <taxon>Streptomyces</taxon>
    </lineage>
</organism>
<sequence length="122" mass="13813">MPYLVVFDSDEWSVAQDALVSSLTTDWPTASVRRRELDEGAQVRDVEWEVRREGEEVEGYTHVDGRCIYLDGAIDLVADFALWYRKLVPKEIEVIFCDDGYSFDVAVDETSTTAELVAAAEE</sequence>
<proteinExistence type="predicted"/>
<dbReference type="AlphaFoldDB" id="A0A2R4T7E9"/>
<protein>
    <submittedName>
        <fullName evidence="1">Uncharacterized protein</fullName>
    </submittedName>
</protein>
<accession>A0A2R4T7E9</accession>
<name>A0A2R4T7E9_9ACTN</name>
<dbReference type="OrthoDB" id="3697902at2"/>
<evidence type="ECO:0000313" key="1">
    <source>
        <dbReference type="EMBL" id="AVZ75048.1"/>
    </source>
</evidence>
<dbReference type="RefSeq" id="WP_108152062.1">
    <property type="nucleotide sequence ID" value="NZ_CP026304.1"/>
</dbReference>
<dbReference type="Proteomes" id="UP000244201">
    <property type="component" value="Chromosome"/>
</dbReference>
<dbReference type="KEGG" id="slk:SLUN_25545"/>
<reference evidence="1 2" key="1">
    <citation type="submission" date="2018-01" db="EMBL/GenBank/DDBJ databases">
        <title>Complete genome sequence of Streptomyces lunaelactis MM109T, a Ferroverdin A producer isolated from cave moonmilk deposits.</title>
        <authorList>
            <person name="Naome A."/>
            <person name="Martinet L."/>
            <person name="Maciejewska M."/>
            <person name="Anderssen S."/>
            <person name="Adam D."/>
            <person name="Tenconi E."/>
            <person name="Deflandre B."/>
            <person name="Arguelles-Arias A."/>
            <person name="Calusinska M."/>
            <person name="Copieters W."/>
            <person name="Karim L."/>
            <person name="Hanikenne M."/>
            <person name="Baurain D."/>
            <person name="van Wezel G."/>
            <person name="Smargiasso N."/>
            <person name="de Pauw E."/>
            <person name="Delfosse P."/>
            <person name="Rigali S."/>
        </authorList>
    </citation>
    <scope>NUCLEOTIDE SEQUENCE [LARGE SCALE GENOMIC DNA]</scope>
    <source>
        <strain evidence="1 2">MM109</strain>
    </source>
</reference>
<keyword evidence="2" id="KW-1185">Reference proteome</keyword>
<evidence type="ECO:0000313" key="2">
    <source>
        <dbReference type="Proteomes" id="UP000244201"/>
    </source>
</evidence>